<evidence type="ECO:0000256" key="8">
    <source>
        <dbReference type="ARBA" id="ARBA00032824"/>
    </source>
</evidence>
<evidence type="ECO:0000256" key="6">
    <source>
        <dbReference type="ARBA" id="ARBA00023157"/>
    </source>
</evidence>
<evidence type="ECO:0000256" key="7">
    <source>
        <dbReference type="ARBA" id="ARBA00023284"/>
    </source>
</evidence>
<evidence type="ECO:0000256" key="10">
    <source>
        <dbReference type="ARBA" id="ARBA00042639"/>
    </source>
</evidence>
<reference evidence="13 14" key="1">
    <citation type="journal article" date="2016" name="Antonie Van Leeuwenhoek">
        <title>Dongia soli sp. nov., isolated from soil from Dokdo, Korea.</title>
        <authorList>
            <person name="Kim D.U."/>
            <person name="Lee H."/>
            <person name="Kim H."/>
            <person name="Kim S.G."/>
            <person name="Ka J.O."/>
        </authorList>
    </citation>
    <scope>NUCLEOTIDE SEQUENCE [LARGE SCALE GENOMIC DNA]</scope>
    <source>
        <strain evidence="13 14">D78</strain>
    </source>
</reference>
<evidence type="ECO:0000256" key="4">
    <source>
        <dbReference type="ARBA" id="ARBA00022862"/>
    </source>
</evidence>
<evidence type="ECO:0000256" key="3">
    <source>
        <dbReference type="ARBA" id="ARBA00022559"/>
    </source>
</evidence>
<evidence type="ECO:0000256" key="2">
    <source>
        <dbReference type="ARBA" id="ARBA00013017"/>
    </source>
</evidence>
<dbReference type="EC" id="1.11.1.24" evidence="2"/>
<evidence type="ECO:0000256" key="5">
    <source>
        <dbReference type="ARBA" id="ARBA00023002"/>
    </source>
</evidence>
<name>A0ABU5ECZ8_9PROT</name>
<comment type="catalytic activity">
    <reaction evidence="11">
        <text>a hydroperoxide + [thioredoxin]-dithiol = an alcohol + [thioredoxin]-disulfide + H2O</text>
        <dbReference type="Rhea" id="RHEA:62620"/>
        <dbReference type="Rhea" id="RHEA-COMP:10698"/>
        <dbReference type="Rhea" id="RHEA-COMP:10700"/>
        <dbReference type="ChEBI" id="CHEBI:15377"/>
        <dbReference type="ChEBI" id="CHEBI:29950"/>
        <dbReference type="ChEBI" id="CHEBI:30879"/>
        <dbReference type="ChEBI" id="CHEBI:35924"/>
        <dbReference type="ChEBI" id="CHEBI:50058"/>
        <dbReference type="EC" id="1.11.1.24"/>
    </reaction>
</comment>
<dbReference type="InterPro" id="IPR013766">
    <property type="entry name" value="Thioredoxin_domain"/>
</dbReference>
<dbReference type="Proteomes" id="UP001279642">
    <property type="component" value="Unassembled WGS sequence"/>
</dbReference>
<evidence type="ECO:0000313" key="13">
    <source>
        <dbReference type="EMBL" id="MDY0884093.1"/>
    </source>
</evidence>
<keyword evidence="3" id="KW-0575">Peroxidase</keyword>
<comment type="function">
    <text evidence="1">Thiol-specific peroxidase that catalyzes the reduction of hydrogen peroxide and organic hydroperoxides to water and alcohols, respectively. Plays a role in cell protection against oxidative stress by detoxifying peroxides and as sensor of hydrogen peroxide-mediated signaling events.</text>
</comment>
<dbReference type="Pfam" id="PF00578">
    <property type="entry name" value="AhpC-TSA"/>
    <property type="match status" value="1"/>
</dbReference>
<dbReference type="SUPFAM" id="SSF52833">
    <property type="entry name" value="Thioredoxin-like"/>
    <property type="match status" value="1"/>
</dbReference>
<gene>
    <name evidence="13" type="ORF">SMD27_14685</name>
</gene>
<keyword evidence="7" id="KW-0676">Redox-active center</keyword>
<protein>
    <recommendedName>
        <fullName evidence="2">thioredoxin-dependent peroxiredoxin</fullName>
        <ecNumber evidence="2">1.11.1.24</ecNumber>
    </recommendedName>
    <alternativeName>
        <fullName evidence="8">Thioredoxin peroxidase</fullName>
    </alternativeName>
    <alternativeName>
        <fullName evidence="10">Thioredoxin-dependent peroxiredoxin Bcp</fullName>
    </alternativeName>
</protein>
<evidence type="ECO:0000259" key="12">
    <source>
        <dbReference type="PROSITE" id="PS51352"/>
    </source>
</evidence>
<evidence type="ECO:0000256" key="9">
    <source>
        <dbReference type="ARBA" id="ARBA00038489"/>
    </source>
</evidence>
<sequence length="169" mass="17907">MLQNGDVFPSLTLARAGGGEVRLPDHLAGGFGVILFHRGSWCPYCNAQLAAFARAADEFAGEGIKVASVSVDDREKSEALVEKHKLDFPVTYGADARAISAVTGAFVNDDPVCLQATGFVLDPEARIVTAVYSTRAIGRLLPDDVLGFVRHLKSLAKKGGVAVDKHGSR</sequence>
<dbReference type="PANTHER" id="PTHR42801:SF7">
    <property type="entry name" value="SLL1159 PROTEIN"/>
    <property type="match status" value="1"/>
</dbReference>
<evidence type="ECO:0000313" key="14">
    <source>
        <dbReference type="Proteomes" id="UP001279642"/>
    </source>
</evidence>
<comment type="similarity">
    <text evidence="9">Belongs to the peroxiredoxin family. BCP/PrxQ subfamily.</text>
</comment>
<organism evidence="13 14">
    <name type="scientific">Dongia soli</name>
    <dbReference type="NCBI Taxonomy" id="600628"/>
    <lineage>
        <taxon>Bacteria</taxon>
        <taxon>Pseudomonadati</taxon>
        <taxon>Pseudomonadota</taxon>
        <taxon>Alphaproteobacteria</taxon>
        <taxon>Rhodospirillales</taxon>
        <taxon>Dongiaceae</taxon>
        <taxon>Dongia</taxon>
    </lineage>
</organism>
<evidence type="ECO:0000256" key="11">
    <source>
        <dbReference type="ARBA" id="ARBA00049091"/>
    </source>
</evidence>
<dbReference type="PANTHER" id="PTHR42801">
    <property type="entry name" value="THIOREDOXIN-DEPENDENT PEROXIDE REDUCTASE"/>
    <property type="match status" value="1"/>
</dbReference>
<keyword evidence="4" id="KW-0049">Antioxidant</keyword>
<dbReference type="InterPro" id="IPR000866">
    <property type="entry name" value="AhpC/TSA"/>
</dbReference>
<dbReference type="RefSeq" id="WP_320509187.1">
    <property type="nucleotide sequence ID" value="NZ_JAXCLW010000003.1"/>
</dbReference>
<dbReference type="EMBL" id="JAXCLW010000003">
    <property type="protein sequence ID" value="MDY0884093.1"/>
    <property type="molecule type" value="Genomic_DNA"/>
</dbReference>
<keyword evidence="5" id="KW-0560">Oxidoreductase</keyword>
<dbReference type="PROSITE" id="PS51352">
    <property type="entry name" value="THIOREDOXIN_2"/>
    <property type="match status" value="1"/>
</dbReference>
<dbReference type="Gene3D" id="3.40.30.10">
    <property type="entry name" value="Glutaredoxin"/>
    <property type="match status" value="1"/>
</dbReference>
<proteinExistence type="inferred from homology"/>
<dbReference type="InterPro" id="IPR036249">
    <property type="entry name" value="Thioredoxin-like_sf"/>
</dbReference>
<keyword evidence="14" id="KW-1185">Reference proteome</keyword>
<feature type="domain" description="Thioredoxin" evidence="12">
    <location>
        <begin position="2"/>
        <end position="154"/>
    </location>
</feature>
<keyword evidence="6" id="KW-1015">Disulfide bond</keyword>
<evidence type="ECO:0000256" key="1">
    <source>
        <dbReference type="ARBA" id="ARBA00003330"/>
    </source>
</evidence>
<comment type="caution">
    <text evidence="13">The sequence shown here is derived from an EMBL/GenBank/DDBJ whole genome shotgun (WGS) entry which is preliminary data.</text>
</comment>
<dbReference type="InterPro" id="IPR050924">
    <property type="entry name" value="Peroxiredoxin_BCP/PrxQ"/>
</dbReference>
<accession>A0ABU5ECZ8</accession>